<sequence>MSALKNLTHIAHARTVETQENTKAVTNISVHARVDYTLRFSTPAVYVLGNDQSAYNHVASHYIESVDNNRNLAYISCSSQLNNIQMRCRIVEQLFGEQLFDPEEPLSVSIINMMKKQRQAISIVLEHSQCLSLQIIHEVCQLAQIAKKSHQDIQVLLVGSAETGYLIFDNALLFKDKVTIVKADDAQLINLQSKALKRPTTLFSLPKGALYTALFASLSGLLLAATYSLWQMDVLNFSNLTSAEPISLETELTKPVMANEILTPEADSQVNTINQLAAQPLDVLNALNGIRVEEEVTAIEIAKPVDILAALTLSDLKKERVKEPLISQPESLKQVVTKPSLYPEHDIYKISQQGYVIQYGGFSQESVKQSFINQFPSLSYLSYQRLLSDKQLQVLTSEIYPTKIEAQQALASLEPSLLARHVWIKDISAIKDEISAFESSQLK</sequence>
<name>A0ABQ6H4D1_9GAMM</name>
<dbReference type="RefSeq" id="WP_284207376.1">
    <property type="nucleotide sequence ID" value="NZ_BSSU01000007.1"/>
</dbReference>
<keyword evidence="2" id="KW-1185">Reference proteome</keyword>
<organism evidence="1 2">
    <name type="scientific">Thalassotalea eurytherma</name>
    <dbReference type="NCBI Taxonomy" id="1144278"/>
    <lineage>
        <taxon>Bacteria</taxon>
        <taxon>Pseudomonadati</taxon>
        <taxon>Pseudomonadota</taxon>
        <taxon>Gammaproteobacteria</taxon>
        <taxon>Alteromonadales</taxon>
        <taxon>Colwelliaceae</taxon>
        <taxon>Thalassotalea</taxon>
    </lineage>
</organism>
<comment type="caution">
    <text evidence="1">The sequence shown here is derived from an EMBL/GenBank/DDBJ whole genome shotgun (WGS) entry which is preliminary data.</text>
</comment>
<dbReference type="EMBL" id="BSSU01000007">
    <property type="protein sequence ID" value="GLX82025.1"/>
    <property type="molecule type" value="Genomic_DNA"/>
</dbReference>
<proteinExistence type="predicted"/>
<dbReference type="InterPro" id="IPR036680">
    <property type="entry name" value="SPOR-like_sf"/>
</dbReference>
<evidence type="ECO:0000313" key="2">
    <source>
        <dbReference type="Proteomes" id="UP001157133"/>
    </source>
</evidence>
<protein>
    <recommendedName>
        <fullName evidence="3">SPOR domain-containing protein</fullName>
    </recommendedName>
</protein>
<evidence type="ECO:0000313" key="1">
    <source>
        <dbReference type="EMBL" id="GLX82025.1"/>
    </source>
</evidence>
<gene>
    <name evidence="1" type="ORF">theurythT_14770</name>
</gene>
<evidence type="ECO:0008006" key="3">
    <source>
        <dbReference type="Google" id="ProtNLM"/>
    </source>
</evidence>
<dbReference type="Proteomes" id="UP001157133">
    <property type="component" value="Unassembled WGS sequence"/>
</dbReference>
<reference evidence="1 2" key="1">
    <citation type="submission" date="2023-03" db="EMBL/GenBank/DDBJ databases">
        <title>Draft genome sequence of Thalassotalea eurytherma JCM 18482T.</title>
        <authorList>
            <person name="Sawabe T."/>
        </authorList>
    </citation>
    <scope>NUCLEOTIDE SEQUENCE [LARGE SCALE GENOMIC DNA]</scope>
    <source>
        <strain evidence="1 2">JCM 18482</strain>
    </source>
</reference>
<dbReference type="Gene3D" id="3.30.70.1070">
    <property type="entry name" value="Sporulation related repeat"/>
    <property type="match status" value="1"/>
</dbReference>
<accession>A0ABQ6H4D1</accession>